<dbReference type="Proteomes" id="UP000534783">
    <property type="component" value="Unassembled WGS sequence"/>
</dbReference>
<reference evidence="2 3" key="1">
    <citation type="journal article" date="2020" name="Nature">
        <title>Bacterial chemolithoautotrophy via manganese oxidation.</title>
        <authorList>
            <person name="Yu H."/>
            <person name="Leadbetter J.R."/>
        </authorList>
    </citation>
    <scope>NUCLEOTIDE SEQUENCE [LARGE SCALE GENOMIC DNA]</scope>
    <source>
        <strain evidence="2 3">Mn-1</strain>
    </source>
</reference>
<feature type="compositionally biased region" description="Polar residues" evidence="1">
    <location>
        <begin position="35"/>
        <end position="46"/>
    </location>
</feature>
<dbReference type="PROSITE" id="PS51257">
    <property type="entry name" value="PROKAR_LIPOPROTEIN"/>
    <property type="match status" value="1"/>
</dbReference>
<dbReference type="AlphaFoldDB" id="A0A7X6IC94"/>
<evidence type="ECO:0000256" key="1">
    <source>
        <dbReference type="SAM" id="MobiDB-lite"/>
    </source>
</evidence>
<gene>
    <name evidence="2" type="ORF">MNODULE_16960</name>
</gene>
<dbReference type="EMBL" id="VTOW01000003">
    <property type="protein sequence ID" value="NKE72443.1"/>
    <property type="molecule type" value="Genomic_DNA"/>
</dbReference>
<keyword evidence="3" id="KW-1185">Reference proteome</keyword>
<dbReference type="RefSeq" id="WP_168062083.1">
    <property type="nucleotide sequence ID" value="NZ_VTOW01000003.1"/>
</dbReference>
<protein>
    <recommendedName>
        <fullName evidence="4">Lipoprotein</fullName>
    </recommendedName>
</protein>
<comment type="caution">
    <text evidence="2">The sequence shown here is derived from an EMBL/GenBank/DDBJ whole genome shotgun (WGS) entry which is preliminary data.</text>
</comment>
<evidence type="ECO:0000313" key="3">
    <source>
        <dbReference type="Proteomes" id="UP000534783"/>
    </source>
</evidence>
<evidence type="ECO:0000313" key="2">
    <source>
        <dbReference type="EMBL" id="NKE72443.1"/>
    </source>
</evidence>
<accession>A0A7X6IC94</accession>
<sequence length="259" mass="26981">MRKFVLLVVAALISVGCGDGGGGGRLEGVGPGEPQITSSPPSAPTQNAKIELKGEINRRFNSLGNLDYLGELINKGEDPACLVKIVIDSENASGELIDSNFTYVHGSTLSIHSAETDSCLGPGEVGGFQINTSLESIPASASVVISWDVDTASVPRVPSLQVMLVGSVTETIDFFGEVTLRGLIKNDSVYPLISVKISFVAVKDGLVVGTYSASVKGSSCDATNTCLLPGGSGLFEAGLNLPPSELDGYYYKINYSIAE</sequence>
<feature type="region of interest" description="Disordered" evidence="1">
    <location>
        <begin position="24"/>
        <end position="46"/>
    </location>
</feature>
<proteinExistence type="predicted"/>
<evidence type="ECO:0008006" key="4">
    <source>
        <dbReference type="Google" id="ProtNLM"/>
    </source>
</evidence>
<name>A0A7X6IC94_9BACT</name>
<organism evidence="2 3">
    <name type="scientific">Candidatus Manganitrophus noduliformans</name>
    <dbReference type="NCBI Taxonomy" id="2606439"/>
    <lineage>
        <taxon>Bacteria</taxon>
        <taxon>Pseudomonadati</taxon>
        <taxon>Nitrospirota</taxon>
        <taxon>Nitrospiria</taxon>
        <taxon>Candidatus Troglogloeales</taxon>
        <taxon>Candidatus Manganitrophaceae</taxon>
        <taxon>Candidatus Manganitrophus</taxon>
    </lineage>
</organism>